<dbReference type="InterPro" id="IPR036259">
    <property type="entry name" value="MFS_trans_sf"/>
</dbReference>
<comment type="similarity">
    <text evidence="2">Belongs to the major facilitator superfamily. Sugar transporter (TC 2.A.1.1) family.</text>
</comment>
<name>A0A6A2YXX7_HIBSY</name>
<evidence type="ECO:0000256" key="4">
    <source>
        <dbReference type="ARBA" id="ARBA00022692"/>
    </source>
</evidence>
<evidence type="ECO:0000313" key="9">
    <source>
        <dbReference type="EMBL" id="KAE8684137.1"/>
    </source>
</evidence>
<evidence type="ECO:0000256" key="3">
    <source>
        <dbReference type="ARBA" id="ARBA00022597"/>
    </source>
</evidence>
<evidence type="ECO:0000256" key="6">
    <source>
        <dbReference type="ARBA" id="ARBA00023136"/>
    </source>
</evidence>
<keyword evidence="6 7" id="KW-0472">Membrane</keyword>
<dbReference type="InterPro" id="IPR005828">
    <property type="entry name" value="MFS_sugar_transport-like"/>
</dbReference>
<feature type="transmembrane region" description="Helical" evidence="7">
    <location>
        <begin position="80"/>
        <end position="99"/>
    </location>
</feature>
<keyword evidence="5 7" id="KW-1133">Transmembrane helix</keyword>
<feature type="transmembrane region" description="Helical" evidence="7">
    <location>
        <begin position="111"/>
        <end position="131"/>
    </location>
</feature>
<evidence type="ECO:0000256" key="1">
    <source>
        <dbReference type="ARBA" id="ARBA00004141"/>
    </source>
</evidence>
<protein>
    <submittedName>
        <fullName evidence="9">Sugar transporter ERD6 14 isoform 3</fullName>
    </submittedName>
</protein>
<dbReference type="PANTHER" id="PTHR48021">
    <property type="match status" value="1"/>
</dbReference>
<dbReference type="GO" id="GO:0051119">
    <property type="term" value="F:sugar transmembrane transporter activity"/>
    <property type="evidence" value="ECO:0007669"/>
    <property type="project" value="InterPro"/>
</dbReference>
<gene>
    <name evidence="9" type="ORF">F3Y22_tig00111151pilonHSYRG00118</name>
</gene>
<reference evidence="9" key="1">
    <citation type="submission" date="2019-09" db="EMBL/GenBank/DDBJ databases">
        <title>Draft genome information of white flower Hibiscus syriacus.</title>
        <authorList>
            <person name="Kim Y.-M."/>
        </authorList>
    </citation>
    <scope>NUCLEOTIDE SEQUENCE [LARGE SCALE GENOMIC DNA]</scope>
    <source>
        <strain evidence="9">YM2019G1</strain>
    </source>
</reference>
<keyword evidence="3 9" id="KW-0813">Transport</keyword>
<evidence type="ECO:0000256" key="5">
    <source>
        <dbReference type="ARBA" id="ARBA00022989"/>
    </source>
</evidence>
<feature type="transmembrane region" description="Helical" evidence="7">
    <location>
        <begin position="193"/>
        <end position="215"/>
    </location>
</feature>
<keyword evidence="4 7" id="KW-0812">Transmembrane</keyword>
<feature type="transmembrane region" description="Helical" evidence="7">
    <location>
        <begin position="39"/>
        <end position="60"/>
    </location>
</feature>
<evidence type="ECO:0000256" key="7">
    <source>
        <dbReference type="SAM" id="Phobius"/>
    </source>
</evidence>
<feature type="transmembrane region" description="Helical" evidence="7">
    <location>
        <begin position="308"/>
        <end position="328"/>
    </location>
</feature>
<dbReference type="Gene3D" id="1.20.1250.20">
    <property type="entry name" value="MFS general substrate transporter like domains"/>
    <property type="match status" value="1"/>
</dbReference>
<feature type="transmembrane region" description="Helical" evidence="7">
    <location>
        <begin position="335"/>
        <end position="356"/>
    </location>
</feature>
<feature type="transmembrane region" description="Helical" evidence="7">
    <location>
        <begin position="389"/>
        <end position="409"/>
    </location>
</feature>
<dbReference type="InterPro" id="IPR044775">
    <property type="entry name" value="MFS_ERD6/Tret1-like"/>
</dbReference>
<dbReference type="SUPFAM" id="SSF103473">
    <property type="entry name" value="MFS general substrate transporter"/>
    <property type="match status" value="1"/>
</dbReference>
<sequence>MAQRRPEVHQSLLLRQGDGNEEDGGFGVADGGSAAVSDITLSTFMVACIAFGNGCAVGYSSPTQSSIMQDLGLSVAEFSLFGSILSVGTILGAVICGKITDFLGRKSTMRILNLFYISGWLAIAFAEVPWLLDLGRLSLGFTNGISGYLAPIYIAEITTKNVRGRFVAIVPLMVCWGISFMYVVGSFVNWRTLALIVLRTSTIPGLIQLLVLFFIPESPRWLAKVGRDKELEAASLCLRGDKADISDEATEIKDFVGSLKSSSEEGNLDIFEKKYARPLLIVVGMLALVNLGGLNAFCILFWCISSMVGLVGLAAVQTVSGIFSTIVIDKSGRRPLLLVSSSGLCFSSFLVGLSFVLKEFHRWDQCSSVFALIGLLLFPINVKGSAGSLCNVIGSISGWFIAYYFNYLIKWNSAGTFFMFSAFCCANFVLTAAMVPETKGRTLGEIQASITRSSY</sequence>
<dbReference type="AlphaFoldDB" id="A0A6A2YXX7"/>
<accession>A0A6A2YXX7</accession>
<organism evidence="9 10">
    <name type="scientific">Hibiscus syriacus</name>
    <name type="common">Rose of Sharon</name>
    <dbReference type="NCBI Taxonomy" id="106335"/>
    <lineage>
        <taxon>Eukaryota</taxon>
        <taxon>Viridiplantae</taxon>
        <taxon>Streptophyta</taxon>
        <taxon>Embryophyta</taxon>
        <taxon>Tracheophyta</taxon>
        <taxon>Spermatophyta</taxon>
        <taxon>Magnoliopsida</taxon>
        <taxon>eudicotyledons</taxon>
        <taxon>Gunneridae</taxon>
        <taxon>Pentapetalae</taxon>
        <taxon>rosids</taxon>
        <taxon>malvids</taxon>
        <taxon>Malvales</taxon>
        <taxon>Malvaceae</taxon>
        <taxon>Malvoideae</taxon>
        <taxon>Hibiscus</taxon>
    </lineage>
</organism>
<feature type="transmembrane region" description="Helical" evidence="7">
    <location>
        <begin position="415"/>
        <end position="435"/>
    </location>
</feature>
<proteinExistence type="inferred from homology"/>
<dbReference type="PROSITE" id="PS50850">
    <property type="entry name" value="MFS"/>
    <property type="match status" value="1"/>
</dbReference>
<comment type="subcellular location">
    <subcellularLocation>
        <location evidence="1">Membrane</location>
        <topology evidence="1">Multi-pass membrane protein</topology>
    </subcellularLocation>
</comment>
<dbReference type="InterPro" id="IPR020846">
    <property type="entry name" value="MFS_dom"/>
</dbReference>
<dbReference type="Pfam" id="PF00083">
    <property type="entry name" value="Sugar_tr"/>
    <property type="match status" value="1"/>
</dbReference>
<feature type="transmembrane region" description="Helical" evidence="7">
    <location>
        <begin position="166"/>
        <end position="187"/>
    </location>
</feature>
<dbReference type="CDD" id="cd17358">
    <property type="entry name" value="MFS_GLUT6_8_Class3_like"/>
    <property type="match status" value="1"/>
</dbReference>
<feature type="domain" description="Major facilitator superfamily (MFS) profile" evidence="8">
    <location>
        <begin position="42"/>
        <end position="439"/>
    </location>
</feature>
<evidence type="ECO:0000313" key="10">
    <source>
        <dbReference type="Proteomes" id="UP000436088"/>
    </source>
</evidence>
<keyword evidence="10" id="KW-1185">Reference proteome</keyword>
<dbReference type="GO" id="GO:0016020">
    <property type="term" value="C:membrane"/>
    <property type="evidence" value="ECO:0007669"/>
    <property type="project" value="UniProtKB-SubCell"/>
</dbReference>
<dbReference type="InterPro" id="IPR050549">
    <property type="entry name" value="MFS_Trehalose_Transporter"/>
</dbReference>
<dbReference type="PANTHER" id="PTHR48021:SF56">
    <property type="entry name" value="SUGAR TRANSPORTER ERD6-LIKE 14"/>
    <property type="match status" value="1"/>
</dbReference>
<dbReference type="EMBL" id="VEPZ02001248">
    <property type="protein sequence ID" value="KAE8684137.1"/>
    <property type="molecule type" value="Genomic_DNA"/>
</dbReference>
<comment type="caution">
    <text evidence="9">The sequence shown here is derived from an EMBL/GenBank/DDBJ whole genome shotgun (WGS) entry which is preliminary data.</text>
</comment>
<dbReference type="Proteomes" id="UP000436088">
    <property type="component" value="Unassembled WGS sequence"/>
</dbReference>
<feature type="transmembrane region" description="Helical" evidence="7">
    <location>
        <begin position="137"/>
        <end position="154"/>
    </location>
</feature>
<evidence type="ECO:0000256" key="2">
    <source>
        <dbReference type="ARBA" id="ARBA00010992"/>
    </source>
</evidence>
<keyword evidence="3 9" id="KW-0762">Sugar transport</keyword>
<evidence type="ECO:0000259" key="8">
    <source>
        <dbReference type="PROSITE" id="PS50850"/>
    </source>
</evidence>
<feature type="transmembrane region" description="Helical" evidence="7">
    <location>
        <begin position="279"/>
        <end position="302"/>
    </location>
</feature>